<feature type="compositionally biased region" description="Polar residues" evidence="1">
    <location>
        <begin position="282"/>
        <end position="301"/>
    </location>
</feature>
<feature type="compositionally biased region" description="Polar residues" evidence="1">
    <location>
        <begin position="488"/>
        <end position="504"/>
    </location>
</feature>
<protein>
    <submittedName>
        <fullName evidence="4">Uncharacterized protein</fullName>
    </submittedName>
</protein>
<comment type="caution">
    <text evidence="4">The sequence shown here is derived from an EMBL/GenBank/DDBJ whole genome shotgun (WGS) entry which is preliminary data.</text>
</comment>
<feature type="compositionally biased region" description="Basic and acidic residues" evidence="1">
    <location>
        <begin position="29"/>
        <end position="40"/>
    </location>
</feature>
<feature type="compositionally biased region" description="Polar residues" evidence="1">
    <location>
        <begin position="1131"/>
        <end position="1140"/>
    </location>
</feature>
<dbReference type="Proteomes" id="UP001318860">
    <property type="component" value="Unassembled WGS sequence"/>
</dbReference>
<feature type="region of interest" description="Disordered" evidence="1">
    <location>
        <begin position="1"/>
        <end position="40"/>
    </location>
</feature>
<feature type="compositionally biased region" description="Low complexity" evidence="1">
    <location>
        <begin position="532"/>
        <end position="545"/>
    </location>
</feature>
<feature type="compositionally biased region" description="Low complexity" evidence="1">
    <location>
        <begin position="882"/>
        <end position="901"/>
    </location>
</feature>
<dbReference type="EMBL" id="JABTTQ020000009">
    <property type="protein sequence ID" value="KAK6148768.1"/>
    <property type="molecule type" value="Genomic_DNA"/>
</dbReference>
<dbReference type="PANTHER" id="PTHR13526">
    <property type="entry name" value="TRANSCRIPTION FACTOR SPT20 HOMOLOG"/>
    <property type="match status" value="1"/>
</dbReference>
<feature type="region of interest" description="Disordered" evidence="1">
    <location>
        <begin position="1051"/>
        <end position="1140"/>
    </location>
</feature>
<feature type="domain" description="Spt20-like SEP" evidence="2">
    <location>
        <begin position="65"/>
        <end position="221"/>
    </location>
</feature>
<feature type="compositionally biased region" description="Polar residues" evidence="1">
    <location>
        <begin position="824"/>
        <end position="850"/>
    </location>
</feature>
<gene>
    <name evidence="4" type="ORF">DH2020_016293</name>
</gene>
<dbReference type="Pfam" id="PF12090">
    <property type="entry name" value="Spt20_SEP"/>
    <property type="match status" value="1"/>
</dbReference>
<name>A0ABR0WMJ6_REHGL</name>
<evidence type="ECO:0000256" key="1">
    <source>
        <dbReference type="SAM" id="MobiDB-lite"/>
    </source>
</evidence>
<dbReference type="PANTHER" id="PTHR13526:SF8">
    <property type="entry name" value="TRANSCRIPTION FACTOR SPT20 HOMOLOG"/>
    <property type="match status" value="1"/>
</dbReference>
<feature type="region of interest" description="Disordered" evidence="1">
    <location>
        <begin position="823"/>
        <end position="902"/>
    </location>
</feature>
<feature type="domain" description="PHL" evidence="3">
    <location>
        <begin position="650"/>
        <end position="802"/>
    </location>
</feature>
<evidence type="ECO:0000313" key="4">
    <source>
        <dbReference type="EMBL" id="KAK6148768.1"/>
    </source>
</evidence>
<feature type="compositionally biased region" description="Polar residues" evidence="1">
    <location>
        <begin position="860"/>
        <end position="872"/>
    </location>
</feature>
<evidence type="ECO:0000259" key="2">
    <source>
        <dbReference type="Pfam" id="PF12090"/>
    </source>
</evidence>
<feature type="region of interest" description="Disordered" evidence="1">
    <location>
        <begin position="488"/>
        <end position="610"/>
    </location>
</feature>
<dbReference type="InterPro" id="IPR046468">
    <property type="entry name" value="Spt20-like_SEP"/>
</dbReference>
<feature type="region of interest" description="Disordered" evidence="1">
    <location>
        <begin position="268"/>
        <end position="376"/>
    </location>
</feature>
<sequence length="1140" mass="123535">MGISFKVSKTGKRFHPNPLPPDAASFPVEDEKSNASKKSSDSISFSTRKLVGEATENKGIAEISDNEVSFTLNLFPDGYSLAKPMESESGRQTSVNVPKFLHPYDRASETLFSAIESGLFPGDILDDIPCKYVNGTLVCEVRDYRKCSFEGLNVASGDSSPVIRRVRLRMSLENIVKDIPAISDNDWTYGDLMEVESRILKALQPQLCLDPTPQLDRLSDNPVPTKLNFELRSMRRKRLRHVPEVAVSSNNLHGKKICLDRVPESTRLGDTGSLGQQPAYENLNTQNTSNMHPLRNNSFGSDGSHLASPPVSHQSKYQIGVGSPRMMKDQRSGSLLNASIASPGGQDMMIPFTDTGATSVHGKRENQDGQSSPLTNKKARVMHTGADGNLQHLGPHIDNLHGSELQWKNTLMQQSSIGRGMQYANNGGPMPFTLGQQGIRYNLKDEPVENERLDKPDHRRMAMGESELTNIDPQQSRLQQRMPHQFMRSSFPQTPWNNLGQPLDNNARKEDSFQKRKLVQSPLVSAGGLPQSPLSSKSGEFSSGSHQFGGVVTSGLISSQKEKTAVTSVPPVGVGNDSMQRQNQAQTVTKRRSNSLPKTPAMSGVGSPASVSSMGVPITANSPPVGNQPLGGDQTMLERFSKIEMVTMSHQLNNKKNKVEEYPIRKPNTYSAQHLATHLSSDSNNENLKDETCKSLSKSLVGGNMNVCKTRILAFTQSERIIQGNGYQVVPKARTRMIMSEKPNDGAVAFHIGEIEDAEYLAAEDYLPTLPNTHIADLLASQFSSLMAREGYLVEDHIQPKPVRMNPTSIGQLNAPSEMHQFSEGVSIQSSNDISKPSTIGNAPLNSPHNIQGPRILPPGNNTQSIQMSQGLLTGGSMPSRPQQTEQLPPQQQQPQQTQFQRSPMMLQANSMQHLNNIAQNATNMQLGPHMTNKHSALQLQLLQQQQQQQPQQRKMMPGLGTVGMGNIGNNMVGLGGLGNVMGIGGVRGMGGTGISSGMGPNISSMGNMNQNAMNLSSASNITNAIRNGTLTPQQAALMKLRIQQNRSNMLGAPQSSIGGMPGARQMHPGSAGLPQQMSQRTPMSPQLSSGGMHQMTGGNTEACPASPQLSSQTMGSVGSIANSPMELQGVNKSNSVNNA</sequence>
<reference evidence="4 5" key="1">
    <citation type="journal article" date="2021" name="Comput. Struct. Biotechnol. J.">
        <title>De novo genome assembly of the potent medicinal plant Rehmannia glutinosa using nanopore technology.</title>
        <authorList>
            <person name="Ma L."/>
            <person name="Dong C."/>
            <person name="Song C."/>
            <person name="Wang X."/>
            <person name="Zheng X."/>
            <person name="Niu Y."/>
            <person name="Chen S."/>
            <person name="Feng W."/>
        </authorList>
    </citation>
    <scope>NUCLEOTIDE SEQUENCE [LARGE SCALE GENOMIC DNA]</scope>
    <source>
        <strain evidence="4">DH-2019</strain>
    </source>
</reference>
<proteinExistence type="predicted"/>
<dbReference type="InterPro" id="IPR021950">
    <property type="entry name" value="Spt20"/>
</dbReference>
<feature type="compositionally biased region" description="Polar residues" evidence="1">
    <location>
        <begin position="1108"/>
        <end position="1123"/>
    </location>
</feature>
<feature type="compositionally biased region" description="Polar residues" evidence="1">
    <location>
        <begin position="577"/>
        <end position="588"/>
    </location>
</feature>
<evidence type="ECO:0000313" key="5">
    <source>
        <dbReference type="Proteomes" id="UP001318860"/>
    </source>
</evidence>
<evidence type="ECO:0000259" key="3">
    <source>
        <dbReference type="Pfam" id="PF20474"/>
    </source>
</evidence>
<dbReference type="Pfam" id="PF20474">
    <property type="entry name" value="PHL"/>
    <property type="match status" value="1"/>
</dbReference>
<dbReference type="InterPro" id="IPR046467">
    <property type="entry name" value="PHL_dom"/>
</dbReference>
<keyword evidence="5" id="KW-1185">Reference proteome</keyword>
<feature type="compositionally biased region" description="Polar residues" evidence="1">
    <location>
        <begin position="1074"/>
        <end position="1100"/>
    </location>
</feature>
<organism evidence="4 5">
    <name type="scientific">Rehmannia glutinosa</name>
    <name type="common">Chinese foxglove</name>
    <dbReference type="NCBI Taxonomy" id="99300"/>
    <lineage>
        <taxon>Eukaryota</taxon>
        <taxon>Viridiplantae</taxon>
        <taxon>Streptophyta</taxon>
        <taxon>Embryophyta</taxon>
        <taxon>Tracheophyta</taxon>
        <taxon>Spermatophyta</taxon>
        <taxon>Magnoliopsida</taxon>
        <taxon>eudicotyledons</taxon>
        <taxon>Gunneridae</taxon>
        <taxon>Pentapetalae</taxon>
        <taxon>asterids</taxon>
        <taxon>lamiids</taxon>
        <taxon>Lamiales</taxon>
        <taxon>Orobanchaceae</taxon>
        <taxon>Rehmannieae</taxon>
        <taxon>Rehmannia</taxon>
    </lineage>
</organism>
<accession>A0ABR0WMJ6</accession>